<evidence type="ECO:0000256" key="6">
    <source>
        <dbReference type="ARBA" id="ARBA00047942"/>
    </source>
</evidence>
<keyword evidence="3 10" id="KW-0489">Methyltransferase</keyword>
<keyword evidence="5" id="KW-0949">S-adenosyl-L-methionine</keyword>
<evidence type="ECO:0000313" key="10">
    <source>
        <dbReference type="EMBL" id="SFL74495.1"/>
    </source>
</evidence>
<dbReference type="PIRSF" id="PIRSF015855">
    <property type="entry name" value="TypeIII_Mtase_mKpnI"/>
    <property type="match status" value="1"/>
</dbReference>
<evidence type="ECO:0000256" key="7">
    <source>
        <dbReference type="SAM" id="MobiDB-lite"/>
    </source>
</evidence>
<organism evidence="10 11">
    <name type="scientific">Halopseudomonas bauzanensis</name>
    <dbReference type="NCBI Taxonomy" id="653930"/>
    <lineage>
        <taxon>Bacteria</taxon>
        <taxon>Pseudomonadati</taxon>
        <taxon>Pseudomonadota</taxon>
        <taxon>Gammaproteobacteria</taxon>
        <taxon>Pseudomonadales</taxon>
        <taxon>Pseudomonadaceae</taxon>
        <taxon>Halopseudomonas</taxon>
    </lineage>
</organism>
<evidence type="ECO:0000256" key="5">
    <source>
        <dbReference type="ARBA" id="ARBA00022691"/>
    </source>
</evidence>
<comment type="similarity">
    <text evidence="1">Belongs to the N(4)/N(6)-methyltransferase family.</text>
</comment>
<evidence type="ECO:0000313" key="9">
    <source>
        <dbReference type="EMBL" id="SER45927.1"/>
    </source>
</evidence>
<dbReference type="SUPFAM" id="SSF53335">
    <property type="entry name" value="S-adenosyl-L-methionine-dependent methyltransferases"/>
    <property type="match status" value="1"/>
</dbReference>
<dbReference type="RefSeq" id="WP_074777730.1">
    <property type="nucleotide sequence ID" value="NZ_FOGN01000001.1"/>
</dbReference>
<keyword evidence="4 10" id="KW-0808">Transferase</keyword>
<dbReference type="EMBL" id="FOUA01000001">
    <property type="protein sequence ID" value="SFL74495.1"/>
    <property type="molecule type" value="Genomic_DNA"/>
</dbReference>
<dbReference type="InterPro" id="IPR002295">
    <property type="entry name" value="N4/N6-MTase_EcoPI_Mod-like"/>
</dbReference>
<dbReference type="GO" id="GO:0008170">
    <property type="term" value="F:N-methyltransferase activity"/>
    <property type="evidence" value="ECO:0007669"/>
    <property type="project" value="InterPro"/>
</dbReference>
<evidence type="ECO:0000256" key="1">
    <source>
        <dbReference type="ARBA" id="ARBA00006594"/>
    </source>
</evidence>
<dbReference type="GO" id="GO:0003677">
    <property type="term" value="F:DNA binding"/>
    <property type="evidence" value="ECO:0007669"/>
    <property type="project" value="InterPro"/>
</dbReference>
<comment type="catalytic activity">
    <reaction evidence="6">
        <text>a 2'-deoxyadenosine in DNA + S-adenosyl-L-methionine = an N(6)-methyl-2'-deoxyadenosine in DNA + S-adenosyl-L-homocysteine + H(+)</text>
        <dbReference type="Rhea" id="RHEA:15197"/>
        <dbReference type="Rhea" id="RHEA-COMP:12418"/>
        <dbReference type="Rhea" id="RHEA-COMP:12419"/>
        <dbReference type="ChEBI" id="CHEBI:15378"/>
        <dbReference type="ChEBI" id="CHEBI:57856"/>
        <dbReference type="ChEBI" id="CHEBI:59789"/>
        <dbReference type="ChEBI" id="CHEBI:90615"/>
        <dbReference type="ChEBI" id="CHEBI:90616"/>
        <dbReference type="EC" id="2.1.1.72"/>
    </reaction>
</comment>
<dbReference type="InterPro" id="IPR002941">
    <property type="entry name" value="DNA_methylase_N4/N6"/>
</dbReference>
<dbReference type="PRINTS" id="PR00506">
    <property type="entry name" value="D21N6MTFRASE"/>
</dbReference>
<dbReference type="Gene3D" id="3.40.50.150">
    <property type="entry name" value="Vaccinia Virus protein VP39"/>
    <property type="match status" value="1"/>
</dbReference>
<keyword evidence="11" id="KW-1185">Reference proteome</keyword>
<feature type="domain" description="DNA methylase N-4/N-6" evidence="8">
    <location>
        <begin position="85"/>
        <end position="427"/>
    </location>
</feature>
<dbReference type="Pfam" id="PF01555">
    <property type="entry name" value="N6_N4_Mtase"/>
    <property type="match status" value="1"/>
</dbReference>
<evidence type="ECO:0000313" key="12">
    <source>
        <dbReference type="Proteomes" id="UP000186904"/>
    </source>
</evidence>
<dbReference type="Proteomes" id="UP000186904">
    <property type="component" value="Unassembled WGS sequence"/>
</dbReference>
<evidence type="ECO:0000256" key="4">
    <source>
        <dbReference type="ARBA" id="ARBA00022679"/>
    </source>
</evidence>
<evidence type="ECO:0000313" key="11">
    <source>
        <dbReference type="Proteomes" id="UP000186599"/>
    </source>
</evidence>
<gene>
    <name evidence="10" type="ORF">SAMN04487855_1006</name>
    <name evidence="9" type="ORF">SAMN05216589_0619</name>
</gene>
<sequence length="587" mass="67303">MTGKYDHLSKNQLVELLEKRDRSKRLGLVWERDEIAADKAIDENFIACEIVPGLSEKPAPWSNLVIEGDNFDALRWLRMTLAGQVQCIYVDPPYNTGNQTWVYNDRYLDPEDRFRQSTWLEFLYRRFILARDLLAPNGVMLVSMNDEQRALLELMMDEAMPGMKLGCFVWRTRKGGYDSGNFSKDHDFVMIYCNPKFAFAGSAKQRDDFSNPDGDPRGDWTDDPLQQPKNYKQREGGVYLIRDPETDVYYPPNPNRVWSVGQKGDKKLREDSIEELLEKKLIIFKKKGEFVRYETLEELQQAIKDKTAHKFARLDLPNLADWVGKKIGVGSVRIKKFLKDRKETPNPLSSLLDGIVNEESYSFEPGKTAEGTRAIRTIFGGDAFEYPKPPSLIKKLVEQSTRPGDIVLDFFAGSATTAQAVMELNAEDGGDRRFIMVSSTEATEKEPNKNLCQEVTAERVRRLNASDDPKCAELYAPFAYLRTRKIAFEDLDYDLHPKDAWTALETLHGLPLTIYDDKAAWNMHAGEAVTLVLVDRYETALLDWLRDQSRKNVFVYAWAPGQLARELAGIEVEIRSVRDTLVRSFQQ</sequence>
<evidence type="ECO:0000256" key="2">
    <source>
        <dbReference type="ARBA" id="ARBA00011900"/>
    </source>
</evidence>
<dbReference type="OrthoDB" id="9816043at2"/>
<feature type="region of interest" description="Disordered" evidence="7">
    <location>
        <begin position="204"/>
        <end position="230"/>
    </location>
</feature>
<dbReference type="InterPro" id="IPR002052">
    <property type="entry name" value="DNA_methylase_N6_adenine_CS"/>
</dbReference>
<evidence type="ECO:0000256" key="3">
    <source>
        <dbReference type="ARBA" id="ARBA00022603"/>
    </source>
</evidence>
<dbReference type="EMBL" id="FOGN01000001">
    <property type="protein sequence ID" value="SER45927.1"/>
    <property type="molecule type" value="Genomic_DNA"/>
</dbReference>
<dbReference type="PROSITE" id="PS00092">
    <property type="entry name" value="N6_MTASE"/>
    <property type="match status" value="1"/>
</dbReference>
<accession>A0A1I4K6V4</accession>
<dbReference type="GO" id="GO:0032259">
    <property type="term" value="P:methylation"/>
    <property type="evidence" value="ECO:0007669"/>
    <property type="project" value="UniProtKB-KW"/>
</dbReference>
<dbReference type="Proteomes" id="UP000186599">
    <property type="component" value="Unassembled WGS sequence"/>
</dbReference>
<name>A0A1I4K6V4_9GAMM</name>
<protein>
    <recommendedName>
        <fullName evidence="2">site-specific DNA-methyltransferase (adenine-specific)</fullName>
        <ecNumber evidence="2">2.1.1.72</ecNumber>
    </recommendedName>
</protein>
<reference evidence="11 12" key="1">
    <citation type="submission" date="2016-10" db="EMBL/GenBank/DDBJ databases">
        <authorList>
            <person name="de Groot N.N."/>
        </authorList>
    </citation>
    <scope>NUCLEOTIDE SEQUENCE [LARGE SCALE GENOMIC DNA]</scope>
    <source>
        <strain evidence="10 11">CGMCC 1.9095</strain>
        <strain evidence="9 12">DSM 22558</strain>
    </source>
</reference>
<dbReference type="InterPro" id="IPR029063">
    <property type="entry name" value="SAM-dependent_MTases_sf"/>
</dbReference>
<proteinExistence type="inferred from homology"/>
<feature type="compositionally biased region" description="Basic and acidic residues" evidence="7">
    <location>
        <begin position="204"/>
        <end position="220"/>
    </location>
</feature>
<dbReference type="AlphaFoldDB" id="A0A1I4K6V4"/>
<dbReference type="GO" id="GO:0009007">
    <property type="term" value="F:site-specific DNA-methyltransferase (adenine-specific) activity"/>
    <property type="evidence" value="ECO:0007669"/>
    <property type="project" value="UniProtKB-EC"/>
</dbReference>
<dbReference type="EC" id="2.1.1.72" evidence="2"/>
<evidence type="ECO:0000259" key="8">
    <source>
        <dbReference type="Pfam" id="PF01555"/>
    </source>
</evidence>